<name>A0ABT6X8D4_9BURK</name>
<evidence type="ECO:0000313" key="1">
    <source>
        <dbReference type="EMBL" id="MDI9234331.1"/>
    </source>
</evidence>
<dbReference type="EMBL" id="JASGBH010000007">
    <property type="protein sequence ID" value="MDI9234331.1"/>
    <property type="molecule type" value="Genomic_DNA"/>
</dbReference>
<reference evidence="1" key="1">
    <citation type="submission" date="2023-05" db="EMBL/GenBank/DDBJ databases">
        <title>Limnohabitans sp. strain HM2-2 Genome sequencing and assembly.</title>
        <authorList>
            <person name="Jung Y."/>
        </authorList>
    </citation>
    <scope>NUCLEOTIDE SEQUENCE</scope>
    <source>
        <strain evidence="1">HM2-2</strain>
    </source>
</reference>
<keyword evidence="2" id="KW-1185">Reference proteome</keyword>
<accession>A0ABT6X8D4</accession>
<comment type="caution">
    <text evidence="1">The sequence shown here is derived from an EMBL/GenBank/DDBJ whole genome shotgun (WGS) entry which is preliminary data.</text>
</comment>
<organism evidence="1 2">
    <name type="scientific">Limnohabitans lacus</name>
    <dbReference type="NCBI Taxonomy" id="3045173"/>
    <lineage>
        <taxon>Bacteria</taxon>
        <taxon>Pseudomonadati</taxon>
        <taxon>Pseudomonadota</taxon>
        <taxon>Betaproteobacteria</taxon>
        <taxon>Burkholderiales</taxon>
        <taxon>Comamonadaceae</taxon>
        <taxon>Limnohabitans</taxon>
    </lineage>
</organism>
<protein>
    <submittedName>
        <fullName evidence="1">Uncharacterized protein</fullName>
    </submittedName>
</protein>
<evidence type="ECO:0000313" key="2">
    <source>
        <dbReference type="Proteomes" id="UP001431902"/>
    </source>
</evidence>
<sequence>MITFSVKSDLEATISQWARVAGDQMPYATAVALTRTAKLAKEEIERQLPSLIDNPTAYTMRGFRLYPATKRKLLAEVDFRVAMGRGTHGRDYLSPLVYGGERKLKSFERSLQRTGLLPAGSAAVPGSGAKLDAYGNMSRGQIVQILSYFKAFGQQGYRANINDKRKASMAKGNKRTGTRGISYFVGRPNGGRHPNGIWQKSDFGAAGSAIKPIIIFVTKPSYRKTLDVPGIAQRVIKDRFADELRRSVAESKRTAIPKVQMTLI</sequence>
<gene>
    <name evidence="1" type="ORF">QLQ16_10830</name>
</gene>
<dbReference type="RefSeq" id="WP_283224705.1">
    <property type="nucleotide sequence ID" value="NZ_JASGBH010000007.1"/>
</dbReference>
<proteinExistence type="predicted"/>
<dbReference type="Proteomes" id="UP001431902">
    <property type="component" value="Unassembled WGS sequence"/>
</dbReference>